<organism evidence="9 10">
    <name type="scientific">Jaculus jaculus</name>
    <name type="common">Lesser Egyptian jerboa</name>
    <dbReference type="NCBI Taxonomy" id="51337"/>
    <lineage>
        <taxon>Eukaryota</taxon>
        <taxon>Metazoa</taxon>
        <taxon>Chordata</taxon>
        <taxon>Craniata</taxon>
        <taxon>Vertebrata</taxon>
        <taxon>Euteleostomi</taxon>
        <taxon>Mammalia</taxon>
        <taxon>Eutheria</taxon>
        <taxon>Euarchontoglires</taxon>
        <taxon>Glires</taxon>
        <taxon>Rodentia</taxon>
        <taxon>Myomorpha</taxon>
        <taxon>Dipodoidea</taxon>
        <taxon>Dipodidae</taxon>
        <taxon>Dipodinae</taxon>
        <taxon>Jaculus</taxon>
    </lineage>
</organism>
<dbReference type="InterPro" id="IPR015033">
    <property type="entry name" value="HBS1-like_N"/>
</dbReference>
<feature type="region of interest" description="Disordered" evidence="7">
    <location>
        <begin position="453"/>
        <end position="499"/>
    </location>
</feature>
<evidence type="ECO:0000256" key="6">
    <source>
        <dbReference type="ARBA" id="ARBA00022917"/>
    </source>
</evidence>
<dbReference type="GO" id="GO:0016787">
    <property type="term" value="F:hydrolase activity"/>
    <property type="evidence" value="ECO:0007669"/>
    <property type="project" value="UniProtKB-KW"/>
</dbReference>
<dbReference type="Gene3D" id="1.10.8.10">
    <property type="entry name" value="DNA helicase RuvA subunit, C-terminal domain"/>
    <property type="match status" value="1"/>
</dbReference>
<dbReference type="GO" id="GO:0005737">
    <property type="term" value="C:cytoplasm"/>
    <property type="evidence" value="ECO:0007669"/>
    <property type="project" value="UniProtKB-SubCell"/>
</dbReference>
<dbReference type="Proteomes" id="UP000694385">
    <property type="component" value="Unassembled WGS sequence"/>
</dbReference>
<keyword evidence="3" id="KW-0597">Phosphoprotein</keyword>
<dbReference type="InterPro" id="IPR037189">
    <property type="entry name" value="HBS1-like_N_sf"/>
</dbReference>
<evidence type="ECO:0000256" key="5">
    <source>
        <dbReference type="ARBA" id="ARBA00022801"/>
    </source>
</evidence>
<keyword evidence="5" id="KW-0378">Hydrolase</keyword>
<dbReference type="Pfam" id="PF08938">
    <property type="entry name" value="HBS1_N"/>
    <property type="match status" value="1"/>
</dbReference>
<dbReference type="SUPFAM" id="SSF109732">
    <property type="entry name" value="HBS1-like domain"/>
    <property type="match status" value="1"/>
</dbReference>
<name>A0A8C5LFH7_JACJA</name>
<feature type="domain" description="HBS1-like protein N-terminal" evidence="8">
    <location>
        <begin position="50"/>
        <end position="109"/>
    </location>
</feature>
<evidence type="ECO:0000256" key="4">
    <source>
        <dbReference type="ARBA" id="ARBA00022768"/>
    </source>
</evidence>
<evidence type="ECO:0000256" key="2">
    <source>
        <dbReference type="ARBA" id="ARBA00022490"/>
    </source>
</evidence>
<evidence type="ECO:0000256" key="7">
    <source>
        <dbReference type="SAM" id="MobiDB-lite"/>
    </source>
</evidence>
<reference evidence="9" key="2">
    <citation type="submission" date="2025-09" db="UniProtKB">
        <authorList>
            <consortium name="Ensembl"/>
        </authorList>
    </citation>
    <scope>IDENTIFICATION</scope>
</reference>
<reference evidence="9" key="1">
    <citation type="submission" date="2025-08" db="UniProtKB">
        <authorList>
            <consortium name="Ensembl"/>
        </authorList>
    </citation>
    <scope>IDENTIFICATION</scope>
</reference>
<evidence type="ECO:0000313" key="10">
    <source>
        <dbReference type="Proteomes" id="UP000694385"/>
    </source>
</evidence>
<dbReference type="OMA" id="HPSECAS"/>
<evidence type="ECO:0000256" key="1">
    <source>
        <dbReference type="ARBA" id="ARBA00004496"/>
    </source>
</evidence>
<keyword evidence="2" id="KW-0963">Cytoplasm</keyword>
<feature type="compositionally biased region" description="Basic and acidic residues" evidence="7">
    <location>
        <begin position="177"/>
        <end position="188"/>
    </location>
</feature>
<keyword evidence="4" id="KW-0251">Elongation factor</keyword>
<accession>A0A8C5LFH7</accession>
<dbReference type="GO" id="GO:0003746">
    <property type="term" value="F:translation elongation factor activity"/>
    <property type="evidence" value="ECO:0007669"/>
    <property type="project" value="UniProtKB-KW"/>
</dbReference>
<dbReference type="GeneTree" id="ENSGT00650000094590"/>
<evidence type="ECO:0000259" key="8">
    <source>
        <dbReference type="Pfam" id="PF08938"/>
    </source>
</evidence>
<dbReference type="Ensembl" id="ENSJJAT00000030056.1">
    <property type="protein sequence ID" value="ENSJJAP00000023479.1"/>
    <property type="gene ID" value="ENSJJAG00000023231.1"/>
</dbReference>
<proteinExistence type="predicted"/>
<comment type="subcellular location">
    <subcellularLocation>
        <location evidence="1">Cytoplasm</location>
    </subcellularLocation>
</comment>
<sequence>MARHRDARGYNYDEDFEDDDLYGQSVEDDYCISLSTAAQFIYSGRDRPVEEYDYEELKDSSNSLLNHQLSEIDQARLHSCLDHMKEVLGDAMSDEVMIEAILKNKFDVQSLKGKRVLFSSFDVSDDSVQSSDPQSNDHLYCSGKPFDFSSLVAKCGSHNSTLVPSHCLHHRKKKLDRPKSEKKLEPCKSTKELSLADLIHDLPRDSCSSQPSVGLPPPDSLGSLLSKTRNAEFLSPPAFEGVSKDDLAFKGIPDLKSLMRENTASNDSLFIKNSSLPDFQSIPVQSTLGNLSRFLHLPIGNISLVEQSARNNILISDRFPLSQCEHPSLTELLQEHKGNSPGQHTASADMCIQSSASLRSVPLSQLATRCQSSNGISELTGSLSSLAFCKTSPTRDLENLSLSDLIGEMIDLDHSKIEKDSFESSLSEMRNPGIDSNIDLSVLIRTPAFDPQPIVNSSVAPTPGTKVLSSKLGNNANSTKDSKKNKKGSLNRKPPLSVSWTKALEARPSAFAST</sequence>
<keyword evidence="10" id="KW-1185">Reference proteome</keyword>
<evidence type="ECO:0000313" key="9">
    <source>
        <dbReference type="Ensembl" id="ENSJJAP00000023479.1"/>
    </source>
</evidence>
<protein>
    <recommendedName>
        <fullName evidence="8">HBS1-like protein N-terminal domain-containing protein</fullName>
    </recommendedName>
</protein>
<feature type="region of interest" description="Disordered" evidence="7">
    <location>
        <begin position="169"/>
        <end position="188"/>
    </location>
</feature>
<evidence type="ECO:0000256" key="3">
    <source>
        <dbReference type="ARBA" id="ARBA00022553"/>
    </source>
</evidence>
<keyword evidence="6" id="KW-0648">Protein biosynthesis</keyword>
<dbReference type="AlphaFoldDB" id="A0A8C5LFH7"/>
<feature type="compositionally biased region" description="Polar residues" evidence="7">
    <location>
        <begin position="467"/>
        <end position="479"/>
    </location>
</feature>